<evidence type="ECO:0000256" key="1">
    <source>
        <dbReference type="SAM" id="MobiDB-lite"/>
    </source>
</evidence>
<dbReference type="InterPro" id="IPR029046">
    <property type="entry name" value="LolA/LolB/LppX"/>
</dbReference>
<sequence>MRSSNRSVPWILVAGSLTLAACGSATSAALTPANAPTSAATLQSYANKTDNLTSFHFSLSEDVSAQGQNLDITARGVEQIASSGPNIDVQINSPAVGGTETTIIYNGTLYIHVPPTQQSASVSSAKWYAVTLPKSGLSGASSFLAGQSADPLQFASLLRETSGKVTKVGTATVLGKSTLEYKGQVNLKKSANQLPSNLTTAIKGAGGILPSVLNFTVWISPNGVIRQLAVPIDTKVGNVDLTMDFFHDGEPVSITPPPSNETAKIPYSQISGQG</sequence>
<feature type="region of interest" description="Disordered" evidence="1">
    <location>
        <begin position="250"/>
        <end position="274"/>
    </location>
</feature>
<keyword evidence="4" id="KW-1185">Reference proteome</keyword>
<dbReference type="SUPFAM" id="SSF89392">
    <property type="entry name" value="Prokaryotic lipoproteins and lipoprotein localization factors"/>
    <property type="match status" value="1"/>
</dbReference>
<evidence type="ECO:0000256" key="2">
    <source>
        <dbReference type="SAM" id="SignalP"/>
    </source>
</evidence>
<accession>A0A1M4V0K9</accession>
<reference evidence="4" key="1">
    <citation type="submission" date="2016-11" db="EMBL/GenBank/DDBJ databases">
        <authorList>
            <person name="Varghese N."/>
            <person name="Submissions S."/>
        </authorList>
    </citation>
    <scope>NUCLEOTIDE SEQUENCE [LARGE SCALE GENOMIC DNA]</scope>
    <source>
        <strain evidence="4">DSM 19514</strain>
    </source>
</reference>
<evidence type="ECO:0000313" key="3">
    <source>
        <dbReference type="EMBL" id="SHE62506.1"/>
    </source>
</evidence>
<proteinExistence type="predicted"/>
<gene>
    <name evidence="3" type="ORF">SAMN02745225_01151</name>
</gene>
<protein>
    <recommendedName>
        <fullName evidence="5">Lipoprotein LprG</fullName>
    </recommendedName>
</protein>
<keyword evidence="2" id="KW-0732">Signal</keyword>
<dbReference type="PROSITE" id="PS51257">
    <property type="entry name" value="PROKAR_LIPOPROTEIN"/>
    <property type="match status" value="1"/>
</dbReference>
<evidence type="ECO:0000313" key="4">
    <source>
        <dbReference type="Proteomes" id="UP000184295"/>
    </source>
</evidence>
<feature type="signal peptide" evidence="2">
    <location>
        <begin position="1"/>
        <end position="27"/>
    </location>
</feature>
<dbReference type="AlphaFoldDB" id="A0A1M4V0K9"/>
<evidence type="ECO:0008006" key="5">
    <source>
        <dbReference type="Google" id="ProtNLM"/>
    </source>
</evidence>
<dbReference type="Gene3D" id="2.50.20.20">
    <property type="match status" value="1"/>
</dbReference>
<feature type="chain" id="PRO_5039719338" description="Lipoprotein LprG" evidence="2">
    <location>
        <begin position="28"/>
        <end position="274"/>
    </location>
</feature>
<dbReference type="STRING" id="1121881.SAMN02745225_01151"/>
<dbReference type="OrthoDB" id="3369896at2"/>
<dbReference type="Proteomes" id="UP000184295">
    <property type="component" value="Unassembled WGS sequence"/>
</dbReference>
<dbReference type="EMBL" id="FQUL01000013">
    <property type="protein sequence ID" value="SHE62506.1"/>
    <property type="molecule type" value="Genomic_DNA"/>
</dbReference>
<organism evidence="3 4">
    <name type="scientific">Ferrithrix thermotolerans DSM 19514</name>
    <dbReference type="NCBI Taxonomy" id="1121881"/>
    <lineage>
        <taxon>Bacteria</taxon>
        <taxon>Bacillati</taxon>
        <taxon>Actinomycetota</taxon>
        <taxon>Acidimicrobiia</taxon>
        <taxon>Acidimicrobiales</taxon>
        <taxon>Acidimicrobiaceae</taxon>
        <taxon>Ferrithrix</taxon>
    </lineage>
</organism>
<name>A0A1M4V0K9_9ACTN</name>